<sequence>MNPHLDAGHANLGILPALAGVDVESPSVPRAYDQVTMQTAFTQRPACMGAGVVDGPKRAVYIAEREKDTVDFNGAAGPGRDVIHLGDGDVVGVRIHGIPSQITGKSGLPQGDVTLWVQSPKRLISLVACGIDKSDFSRGRVITAPPFAIL</sequence>
<proteinExistence type="predicted"/>
<reference evidence="1 2" key="1">
    <citation type="submission" date="2021-02" db="EMBL/GenBank/DDBJ databases">
        <authorList>
            <person name="Han P."/>
        </authorList>
    </citation>
    <scope>NUCLEOTIDE SEQUENCE [LARGE SCALE GENOMIC DNA]</scope>
    <source>
        <strain evidence="1">Candidatus Nitrospira sp. ZN2</strain>
    </source>
</reference>
<evidence type="ECO:0000313" key="2">
    <source>
        <dbReference type="Proteomes" id="UP000675880"/>
    </source>
</evidence>
<dbReference type="Proteomes" id="UP000675880">
    <property type="component" value="Unassembled WGS sequence"/>
</dbReference>
<evidence type="ECO:0000313" key="1">
    <source>
        <dbReference type="EMBL" id="CAE6765620.1"/>
    </source>
</evidence>
<keyword evidence="2" id="KW-1185">Reference proteome</keyword>
<protein>
    <submittedName>
        <fullName evidence="1">Uncharacterized protein</fullName>
    </submittedName>
</protein>
<gene>
    <name evidence="1" type="ORF">NSPZN2_40025</name>
</gene>
<name>A0ABM8RQ61_9BACT</name>
<organism evidence="1 2">
    <name type="scientific">Nitrospira defluvii</name>
    <dbReference type="NCBI Taxonomy" id="330214"/>
    <lineage>
        <taxon>Bacteria</taxon>
        <taxon>Pseudomonadati</taxon>
        <taxon>Nitrospirota</taxon>
        <taxon>Nitrospiria</taxon>
        <taxon>Nitrospirales</taxon>
        <taxon>Nitrospiraceae</taxon>
        <taxon>Nitrospira</taxon>
    </lineage>
</organism>
<dbReference type="EMBL" id="CAJNBJ010000017">
    <property type="protein sequence ID" value="CAE6765620.1"/>
    <property type="molecule type" value="Genomic_DNA"/>
</dbReference>
<comment type="caution">
    <text evidence="1">The sequence shown here is derived from an EMBL/GenBank/DDBJ whole genome shotgun (WGS) entry which is preliminary data.</text>
</comment>
<accession>A0ABM8RQ61</accession>